<feature type="region of interest" description="Disordered" evidence="5">
    <location>
        <begin position="803"/>
        <end position="843"/>
    </location>
</feature>
<dbReference type="InParanoid" id="A0A7F5RGB5"/>
<evidence type="ECO:0000256" key="3">
    <source>
        <dbReference type="ARBA" id="ARBA00023212"/>
    </source>
</evidence>
<reference evidence="8" key="1">
    <citation type="submission" date="2025-08" db="UniProtKB">
        <authorList>
            <consortium name="RefSeq"/>
        </authorList>
    </citation>
    <scope>IDENTIFICATION</scope>
    <source>
        <tissue evidence="8">Entire body</tissue>
    </source>
</reference>
<dbReference type="Proteomes" id="UP000192223">
    <property type="component" value="Unplaced"/>
</dbReference>
<dbReference type="RefSeq" id="XP_025835042.1">
    <property type="nucleotide sequence ID" value="XM_025979257.1"/>
</dbReference>
<dbReference type="PANTHER" id="PTHR18956:SF6">
    <property type="entry name" value="HYALURONAN MEDIATED MOTILITY RECEPTOR"/>
    <property type="match status" value="1"/>
</dbReference>
<keyword evidence="7" id="KW-1185">Reference proteome</keyword>
<evidence type="ECO:0000256" key="4">
    <source>
        <dbReference type="SAM" id="Coils"/>
    </source>
</evidence>
<dbReference type="InterPro" id="IPR026203">
    <property type="entry name" value="IHABP"/>
</dbReference>
<feature type="coiled-coil region" evidence="4">
    <location>
        <begin position="690"/>
        <end position="745"/>
    </location>
</feature>
<dbReference type="OrthoDB" id="419631at2759"/>
<evidence type="ECO:0000256" key="2">
    <source>
        <dbReference type="ARBA" id="ARBA00022490"/>
    </source>
</evidence>
<gene>
    <name evidence="8" type="primary">LOC108735040</name>
</gene>
<feature type="domain" description="Hyaluronan-mediated motility receptor C-terminal" evidence="6">
    <location>
        <begin position="717"/>
        <end position="824"/>
    </location>
</feature>
<dbReference type="Pfam" id="PF15908">
    <property type="entry name" value="HMMR_C"/>
    <property type="match status" value="1"/>
</dbReference>
<evidence type="ECO:0000313" key="7">
    <source>
        <dbReference type="Proteomes" id="UP000192223"/>
    </source>
</evidence>
<dbReference type="KEGG" id="apln:108735040"/>
<comment type="subcellular location">
    <subcellularLocation>
        <location evidence="1">Cytoplasm</location>
        <location evidence="1">Cytoskeleton</location>
        <location evidence="1">Spindle</location>
    </subcellularLocation>
</comment>
<feature type="coiled-coil region" evidence="4">
    <location>
        <begin position="405"/>
        <end position="520"/>
    </location>
</feature>
<protein>
    <submittedName>
        <fullName evidence="8">Hyaluronan-mediated motility receptor-like</fullName>
    </submittedName>
</protein>
<evidence type="ECO:0000259" key="6">
    <source>
        <dbReference type="Pfam" id="PF15908"/>
    </source>
</evidence>
<dbReference type="GeneID" id="108735040"/>
<organism evidence="7 8">
    <name type="scientific">Agrilus planipennis</name>
    <name type="common">Emerald ash borer</name>
    <name type="synonym">Agrilus marcopoli</name>
    <dbReference type="NCBI Taxonomy" id="224129"/>
    <lineage>
        <taxon>Eukaryota</taxon>
        <taxon>Metazoa</taxon>
        <taxon>Ecdysozoa</taxon>
        <taxon>Arthropoda</taxon>
        <taxon>Hexapoda</taxon>
        <taxon>Insecta</taxon>
        <taxon>Pterygota</taxon>
        <taxon>Neoptera</taxon>
        <taxon>Endopterygota</taxon>
        <taxon>Coleoptera</taxon>
        <taxon>Polyphaga</taxon>
        <taxon>Elateriformia</taxon>
        <taxon>Buprestoidea</taxon>
        <taxon>Buprestidae</taxon>
        <taxon>Agrilinae</taxon>
        <taxon>Agrilus</taxon>
    </lineage>
</organism>
<feature type="coiled-coil region" evidence="4">
    <location>
        <begin position="110"/>
        <end position="356"/>
    </location>
</feature>
<evidence type="ECO:0000313" key="8">
    <source>
        <dbReference type="RefSeq" id="XP_025835042.1"/>
    </source>
</evidence>
<keyword evidence="3" id="KW-0206">Cytoskeleton</keyword>
<feature type="coiled-coil region" evidence="4">
    <location>
        <begin position="546"/>
        <end position="658"/>
    </location>
</feature>
<keyword evidence="2" id="KW-0963">Cytoplasm</keyword>
<dbReference type="AlphaFoldDB" id="A0A7F5RGB5"/>
<accession>A0A7F5RGB5</accession>
<dbReference type="PANTHER" id="PTHR18956">
    <property type="entry name" value="HYALURONAN MEDIATED MOTILITY RECEPTOR"/>
    <property type="match status" value="1"/>
</dbReference>
<name>A0A7F5RGB5_AGRPL</name>
<keyword evidence="4" id="KW-0175">Coiled coil</keyword>
<dbReference type="GO" id="GO:0005819">
    <property type="term" value="C:spindle"/>
    <property type="evidence" value="ECO:0007669"/>
    <property type="project" value="UniProtKB-SubCell"/>
</dbReference>
<dbReference type="GO" id="GO:0005540">
    <property type="term" value="F:hyaluronic acid binding"/>
    <property type="evidence" value="ECO:0007669"/>
    <property type="project" value="InterPro"/>
</dbReference>
<proteinExistence type="predicted"/>
<sequence length="843" mass="99073">MGFLLIEFTLCSQMVDESPIRVWNVYDPTPSPADYNVELKKPSTGAVIPKGERFVDLKSPSLSDTSISSSSNNICFRTPNPPKSSKSNNHQFVKTKSTELFKFSAETEALKEKIVECNNKDETIRELTEQIEDMKSQLSGLETSITLYNYEKEECEEKIKALQSEHETTINDLKQKHQAEIDYYAEKIPTTEANLEEIKRKYEQLKQENRKELLTLLSNINKFEDLYNTSMKNFQKELREKEEELEQLKDKIEILRVTHAEEIENLNKEHAEELQMVKIEMLKNIQVIENKLEKAQEESNRKMKILEKSKNEELLNFKEKYEKDKLRLSHDYNAKIRQMEENYKDANKLSEIQMKERCQEIEFNFKVRLEQQQKEADAILKECQAISEYNIIQCEIEKSTIKKDLADKAAQYESLLLEKNNLQQSCNDLSKQCKDLKLKFDNATTELETVRSQLQNEILEHKKSITQAENDKKAYELALNKTYTTIEALKNRLLNSDHDVEQLKSELESTEVSKLEFEGRCNQLLAELQLVTNLYEEVEICNEKTLKIAEDKIKILEKELLNKVDVLKDTAEDTQKALLTQLEQYKNELDVAKKHLKEQNELNTKAQELIQTSSKELNGLIVENEQLENENYKKQQLIEELEKKYNILKKEKEEILINYECDRDKMLRQEIKLKEADQIKEEFLEQTRSFEDLLRKINGLERKNEELEKKVLDQESLIGPFRDQLEAYEMEYKVLVSQKSNIENEAKEMGLKYAELLGHQNQKQKIKYMVELKRKNFELQEQKGELEKKLRAQTRQIEKLKRDLEKNCKVTPKKMKNGTENKENLLSPSTNHLGSPGPLKERN</sequence>
<evidence type="ECO:0000256" key="5">
    <source>
        <dbReference type="SAM" id="MobiDB-lite"/>
    </source>
</evidence>
<evidence type="ECO:0000256" key="1">
    <source>
        <dbReference type="ARBA" id="ARBA00004186"/>
    </source>
</evidence>
<feature type="compositionally biased region" description="Polar residues" evidence="5">
    <location>
        <begin position="824"/>
        <end position="833"/>
    </location>
</feature>
<dbReference type="InterPro" id="IPR031794">
    <property type="entry name" value="HMMR_C"/>
</dbReference>